<keyword evidence="7" id="KW-0695">RNA-directed DNA polymerase</keyword>
<dbReference type="InterPro" id="IPR021109">
    <property type="entry name" value="Peptidase_aspartic_dom_sf"/>
</dbReference>
<dbReference type="GO" id="GO:0016787">
    <property type="term" value="F:hydrolase activity"/>
    <property type="evidence" value="ECO:0007669"/>
    <property type="project" value="UniProtKB-KW"/>
</dbReference>
<reference evidence="12 13" key="1">
    <citation type="journal article" date="2014" name="Genome Biol. Evol.">
        <title>The genome of the myxosporean Thelohanellus kitauei shows adaptations to nutrient acquisition within its fish host.</title>
        <authorList>
            <person name="Yang Y."/>
            <person name="Xiong J."/>
            <person name="Zhou Z."/>
            <person name="Huo F."/>
            <person name="Miao W."/>
            <person name="Ran C."/>
            <person name="Liu Y."/>
            <person name="Zhang J."/>
            <person name="Feng J."/>
            <person name="Wang M."/>
            <person name="Wang M."/>
            <person name="Wang L."/>
            <person name="Yao B."/>
        </authorList>
    </citation>
    <scope>NUCLEOTIDE SEQUENCE [LARGE SCALE GENOMIC DNA]</scope>
    <source>
        <strain evidence="12">Wuqing</strain>
    </source>
</reference>
<dbReference type="GO" id="GO:0015074">
    <property type="term" value="P:DNA integration"/>
    <property type="evidence" value="ECO:0007669"/>
    <property type="project" value="InterPro"/>
</dbReference>
<evidence type="ECO:0000259" key="11">
    <source>
        <dbReference type="PROSITE" id="PS50994"/>
    </source>
</evidence>
<dbReference type="SUPFAM" id="SSF53098">
    <property type="entry name" value="Ribonuclease H-like"/>
    <property type="match status" value="1"/>
</dbReference>
<dbReference type="Pfam" id="PF17921">
    <property type="entry name" value="Integrase_H2C2"/>
    <property type="match status" value="1"/>
</dbReference>
<dbReference type="Pfam" id="PF00665">
    <property type="entry name" value="rve"/>
    <property type="match status" value="1"/>
</dbReference>
<keyword evidence="8" id="KW-0862">Zinc</keyword>
<evidence type="ECO:0000259" key="9">
    <source>
        <dbReference type="PROSITE" id="PS50158"/>
    </source>
</evidence>
<dbReference type="SUPFAM" id="SSF56672">
    <property type="entry name" value="DNA/RNA polymerases"/>
    <property type="match status" value="1"/>
</dbReference>
<dbReference type="FunFam" id="3.10.20.370:FF:000001">
    <property type="entry name" value="Retrovirus-related Pol polyprotein from transposon 17.6-like protein"/>
    <property type="match status" value="1"/>
</dbReference>
<organism evidence="12 13">
    <name type="scientific">Thelohanellus kitauei</name>
    <name type="common">Myxosporean</name>
    <dbReference type="NCBI Taxonomy" id="669202"/>
    <lineage>
        <taxon>Eukaryota</taxon>
        <taxon>Metazoa</taxon>
        <taxon>Cnidaria</taxon>
        <taxon>Myxozoa</taxon>
        <taxon>Myxosporea</taxon>
        <taxon>Bivalvulida</taxon>
        <taxon>Platysporina</taxon>
        <taxon>Myxobolidae</taxon>
        <taxon>Thelohanellus</taxon>
    </lineage>
</organism>
<gene>
    <name evidence="12" type="ORF">RF11_03366</name>
</gene>
<accession>A0A0C2N5K1</accession>
<keyword evidence="3" id="KW-0548">Nucleotidyltransferase</keyword>
<evidence type="ECO:0000256" key="8">
    <source>
        <dbReference type="PROSITE-ProRule" id="PRU00047"/>
    </source>
</evidence>
<evidence type="ECO:0000259" key="10">
    <source>
        <dbReference type="PROSITE" id="PS50878"/>
    </source>
</evidence>
<sequence>MVKNFDKESDITDQIDLLELKAIAKNWSQEQLYANLLSACPVVLRAQIRSKRTKDIDKQIIEAKSMITCHFESLIPRDAVFESFLACNRKDSEPISEFVERCEKMIRRSKPTLPEGEYDYVIKKKILSSMPTDKRSILGAFKQEDLKSFSRRGQDLLDDPNQSEFVHAIMAADEVDRDLSITTTAAARMPSLAERLEAIENRLRNMNLSPKNSASGRPKRTMECSRCGSINHRAQECRGNAFCNRCGEKGHLARICKNSSSRFSYSVLTSDFPSINVLLVDINRKGKALVDTGSCISLINKSLLKGYHISPSSSKIITVSGEHLKSFGKVQLKIKLNEFELTWEFVVLDQFTFDLIIGRDLIKYMDCTIDLNDSKILVPRTRSCASLESNAKIEEHSLIEHLKNKWKHIFASSPTDIGYTEMIKHNIDTGNHLPIRVRPYRVPHNQQSTIDKEIEMMLKSNIIRKSASPWCSPMVLVKKKDGGNRLCIDYRQLNSITRKDTYSLPIMEDLIDRLSGFKYFSLLDLQSGYWQCAVEDSSKEKTAFSPGPGKGLYEFNRIPFGLTNAPSSFQRLMDNLLGHSDNYTAYLDDIIIFSKDMKSHIKHIEEVLEKICTAGLKLKENKCKFALTEVNYLGFIVSSEGVKPDPAKIEPILNWKTPTNIKELQEFIGVCVFYQKFLHRFAHVATPLYRLLQKGQPWIWTEICNSSFNSLKEMISNIVPLGYPNWEHHFLLNCDASDHAVGAVLSQKVDGEEKPISFFSKTLNTTQRRYSATDRECLAIILAIRKFRHYLLGKKFTLFTDHNPLTYLKSVKNINGRRARWILELEEYEFEIQYVPGKSNTVADGLSRSVAAVSVGSSIDFPVEQQQDAAINKIKLFLSSHEIPQEPMDPKTLSLWRNRKNLQLIDGILYHQSRRGLRPVLPEKLRFSLFKSFHEKSLCHSGVNKTTDAISDIAYWPTIKDDILTWITQCESCQLNKHKNFTPKAQLTSVPIDHDCQRWQVDFTGPLPTTNSGNKYIIVFTNLFTKWVEAKAVPDQTASTAARALLECVVTRYGVPNQIHSDQGKHFESNTFKSLCDMLGIKKTRTTPYHPSGNGQVERTNRTIKEMLRHHVKARNANWDTHLDTVLFAIRSSKHASTNFTPAELTYGRKIVSPAEIEYLDGLRRQTNNCPTEHQEWINRIQNNLKIYRETATNNIMKSQESQKRNHDKNLVQHNFTAGDLVMMKSSESGKLSHIFNGPYVIIEDSSPVYKIALPNNLNQFYRIHHDHLYPYHEGSGHITEGEMM</sequence>
<dbReference type="CDD" id="cd00303">
    <property type="entry name" value="retropepsin_like"/>
    <property type="match status" value="1"/>
</dbReference>
<dbReference type="PROSITE" id="PS50878">
    <property type="entry name" value="RT_POL"/>
    <property type="match status" value="1"/>
</dbReference>
<keyword evidence="8" id="KW-0479">Metal-binding</keyword>
<dbReference type="CDD" id="cd09274">
    <property type="entry name" value="RNase_HI_RT_Ty3"/>
    <property type="match status" value="1"/>
</dbReference>
<dbReference type="InterPro" id="IPR001584">
    <property type="entry name" value="Integrase_cat-core"/>
</dbReference>
<dbReference type="InterPro" id="IPR041373">
    <property type="entry name" value="RT_RNaseH"/>
</dbReference>
<dbReference type="SUPFAM" id="SSF57756">
    <property type="entry name" value="Retrovirus zinc finger-like domains"/>
    <property type="match status" value="1"/>
</dbReference>
<feature type="domain" description="CCHC-type" evidence="9">
    <location>
        <begin position="243"/>
        <end position="258"/>
    </location>
</feature>
<dbReference type="CDD" id="cd01647">
    <property type="entry name" value="RT_LTR"/>
    <property type="match status" value="1"/>
</dbReference>
<feature type="domain" description="Reverse transcriptase" evidence="10">
    <location>
        <begin position="458"/>
        <end position="637"/>
    </location>
</feature>
<dbReference type="Gene3D" id="3.30.420.10">
    <property type="entry name" value="Ribonuclease H-like superfamily/Ribonuclease H"/>
    <property type="match status" value="1"/>
</dbReference>
<dbReference type="InterPro" id="IPR036397">
    <property type="entry name" value="RNaseH_sf"/>
</dbReference>
<dbReference type="Gene3D" id="2.40.70.10">
    <property type="entry name" value="Acid Proteases"/>
    <property type="match status" value="1"/>
</dbReference>
<proteinExistence type="predicted"/>
<dbReference type="InterPro" id="IPR001878">
    <property type="entry name" value="Znf_CCHC"/>
</dbReference>
<keyword evidence="13" id="KW-1185">Reference proteome</keyword>
<dbReference type="InterPro" id="IPR041588">
    <property type="entry name" value="Integrase_H2C2"/>
</dbReference>
<dbReference type="EC" id="2.7.7.49" evidence="1"/>
<dbReference type="Pfam" id="PF00078">
    <property type="entry name" value="RVT_1"/>
    <property type="match status" value="1"/>
</dbReference>
<dbReference type="Pfam" id="PF00098">
    <property type="entry name" value="zf-CCHC"/>
    <property type="match status" value="1"/>
</dbReference>
<evidence type="ECO:0000256" key="5">
    <source>
        <dbReference type="ARBA" id="ARBA00022759"/>
    </source>
</evidence>
<dbReference type="InterPro" id="IPR043128">
    <property type="entry name" value="Rev_trsase/Diguanyl_cyclase"/>
</dbReference>
<dbReference type="FunFam" id="3.30.70.270:FF:000020">
    <property type="entry name" value="Transposon Tf2-6 polyprotein-like Protein"/>
    <property type="match status" value="1"/>
</dbReference>
<keyword evidence="5" id="KW-0255">Endonuclease</keyword>
<dbReference type="GO" id="GO:0003964">
    <property type="term" value="F:RNA-directed DNA polymerase activity"/>
    <property type="evidence" value="ECO:0007669"/>
    <property type="project" value="UniProtKB-KW"/>
</dbReference>
<dbReference type="GO" id="GO:0004519">
    <property type="term" value="F:endonuclease activity"/>
    <property type="evidence" value="ECO:0007669"/>
    <property type="project" value="UniProtKB-KW"/>
</dbReference>
<dbReference type="Gene3D" id="3.10.20.370">
    <property type="match status" value="1"/>
</dbReference>
<dbReference type="FunFam" id="3.30.420.10:FF:000032">
    <property type="entry name" value="Retrovirus-related Pol polyprotein from transposon 297-like Protein"/>
    <property type="match status" value="1"/>
</dbReference>
<dbReference type="Gene3D" id="1.10.340.70">
    <property type="match status" value="1"/>
</dbReference>
<evidence type="ECO:0000313" key="13">
    <source>
        <dbReference type="Proteomes" id="UP000031668"/>
    </source>
</evidence>
<evidence type="ECO:0000256" key="2">
    <source>
        <dbReference type="ARBA" id="ARBA00022679"/>
    </source>
</evidence>
<keyword evidence="2" id="KW-0808">Transferase</keyword>
<keyword evidence="4" id="KW-0540">Nuclease</keyword>
<dbReference type="InterPro" id="IPR012337">
    <property type="entry name" value="RNaseH-like_sf"/>
</dbReference>
<dbReference type="Pfam" id="PF00077">
    <property type="entry name" value="RVP"/>
    <property type="match status" value="1"/>
</dbReference>
<dbReference type="EMBL" id="JWZT01001713">
    <property type="protein sequence ID" value="KII71590.1"/>
    <property type="molecule type" value="Genomic_DNA"/>
</dbReference>
<dbReference type="Proteomes" id="UP000031668">
    <property type="component" value="Unassembled WGS sequence"/>
</dbReference>
<dbReference type="FunFam" id="3.10.10.10:FF:000002">
    <property type="entry name" value="Retrovirus-related Pol polyprotein from transposon 17.6-like protein"/>
    <property type="match status" value="1"/>
</dbReference>
<dbReference type="PROSITE" id="PS50158">
    <property type="entry name" value="ZF_CCHC"/>
    <property type="match status" value="1"/>
</dbReference>
<dbReference type="PANTHER" id="PTHR37984:SF5">
    <property type="entry name" value="PROTEIN NYNRIN-LIKE"/>
    <property type="match status" value="1"/>
</dbReference>
<feature type="domain" description="Integrase catalytic" evidence="11">
    <location>
        <begin position="987"/>
        <end position="1150"/>
    </location>
</feature>
<dbReference type="InterPro" id="IPR036875">
    <property type="entry name" value="Znf_CCHC_sf"/>
</dbReference>
<dbReference type="Gene3D" id="3.10.10.10">
    <property type="entry name" value="HIV Type 1 Reverse Transcriptase, subunit A, domain 1"/>
    <property type="match status" value="1"/>
</dbReference>
<evidence type="ECO:0000256" key="3">
    <source>
        <dbReference type="ARBA" id="ARBA00022695"/>
    </source>
</evidence>
<dbReference type="InterPro" id="IPR043502">
    <property type="entry name" value="DNA/RNA_pol_sf"/>
</dbReference>
<dbReference type="Pfam" id="PF17917">
    <property type="entry name" value="RT_RNaseH"/>
    <property type="match status" value="1"/>
</dbReference>
<protein>
    <recommendedName>
        <fullName evidence="1">RNA-directed DNA polymerase</fullName>
        <ecNumber evidence="1">2.7.7.49</ecNumber>
    </recommendedName>
</protein>
<dbReference type="FunFam" id="1.10.340.70:FF:000001">
    <property type="entry name" value="Retrovirus-related Pol polyprotein from transposon gypsy-like Protein"/>
    <property type="match status" value="1"/>
</dbReference>
<dbReference type="InterPro" id="IPR018061">
    <property type="entry name" value="Retropepsins"/>
</dbReference>
<name>A0A0C2N5K1_THEKT</name>
<dbReference type="GO" id="GO:0008270">
    <property type="term" value="F:zinc ion binding"/>
    <property type="evidence" value="ECO:0007669"/>
    <property type="project" value="UniProtKB-KW"/>
</dbReference>
<dbReference type="SUPFAM" id="SSF50630">
    <property type="entry name" value="Acid proteases"/>
    <property type="match status" value="1"/>
</dbReference>
<dbReference type="GO" id="GO:0003676">
    <property type="term" value="F:nucleic acid binding"/>
    <property type="evidence" value="ECO:0007669"/>
    <property type="project" value="InterPro"/>
</dbReference>
<evidence type="ECO:0000256" key="7">
    <source>
        <dbReference type="ARBA" id="ARBA00022918"/>
    </source>
</evidence>
<keyword evidence="6" id="KW-0378">Hydrolase</keyword>
<dbReference type="InterPro" id="IPR000477">
    <property type="entry name" value="RT_dom"/>
</dbReference>
<dbReference type="Gene3D" id="3.30.70.270">
    <property type="match status" value="2"/>
</dbReference>
<dbReference type="SMART" id="SM00343">
    <property type="entry name" value="ZnF_C2HC"/>
    <property type="match status" value="2"/>
</dbReference>
<dbReference type="InterPro" id="IPR050951">
    <property type="entry name" value="Retrovirus_Pol_polyprotein"/>
</dbReference>
<dbReference type="PANTHER" id="PTHR37984">
    <property type="entry name" value="PROTEIN CBG26694"/>
    <property type="match status" value="1"/>
</dbReference>
<dbReference type="Gene3D" id="4.10.60.10">
    <property type="entry name" value="Zinc finger, CCHC-type"/>
    <property type="match status" value="1"/>
</dbReference>
<keyword evidence="8" id="KW-0863">Zinc-finger</keyword>
<evidence type="ECO:0000256" key="4">
    <source>
        <dbReference type="ARBA" id="ARBA00022722"/>
    </source>
</evidence>
<evidence type="ECO:0000256" key="6">
    <source>
        <dbReference type="ARBA" id="ARBA00022801"/>
    </source>
</evidence>
<evidence type="ECO:0000313" key="12">
    <source>
        <dbReference type="EMBL" id="KII71590.1"/>
    </source>
</evidence>
<dbReference type="OrthoDB" id="5988672at2759"/>
<dbReference type="PROSITE" id="PS50994">
    <property type="entry name" value="INTEGRASE"/>
    <property type="match status" value="1"/>
</dbReference>
<comment type="caution">
    <text evidence="12">The sequence shown here is derived from an EMBL/GenBank/DDBJ whole genome shotgun (WGS) entry which is preliminary data.</text>
</comment>
<evidence type="ECO:0000256" key="1">
    <source>
        <dbReference type="ARBA" id="ARBA00012493"/>
    </source>
</evidence>
<dbReference type="OMA" id="DCESALM"/>